<dbReference type="Gene3D" id="1.10.3730.20">
    <property type="match status" value="1"/>
</dbReference>
<keyword evidence="9" id="KW-1185">Reference proteome</keyword>
<evidence type="ECO:0000256" key="2">
    <source>
        <dbReference type="ARBA" id="ARBA00007863"/>
    </source>
</evidence>
<dbReference type="OrthoDB" id="29773at2759"/>
<dbReference type="EMBL" id="KN611537">
    <property type="protein sequence ID" value="KHJ76658.1"/>
    <property type="molecule type" value="Genomic_DNA"/>
</dbReference>
<keyword evidence="6 7" id="KW-0472">Membrane</keyword>
<feature type="transmembrane region" description="Helical" evidence="7">
    <location>
        <begin position="44"/>
        <end position="63"/>
    </location>
</feature>
<name>A0A0B1RUC0_OESDE</name>
<gene>
    <name evidence="8" type="ORF">OESDEN_23722</name>
</gene>
<dbReference type="InterPro" id="IPR009262">
    <property type="entry name" value="SLC35_F1/F2/F6"/>
</dbReference>
<dbReference type="SUPFAM" id="SSF103481">
    <property type="entry name" value="Multidrug resistance efflux transporter EmrE"/>
    <property type="match status" value="1"/>
</dbReference>
<comment type="subcellular location">
    <subcellularLocation>
        <location evidence="1">Membrane</location>
        <topology evidence="1">Multi-pass membrane protein</topology>
    </subcellularLocation>
</comment>
<feature type="transmembrane region" description="Helical" evidence="7">
    <location>
        <begin position="12"/>
        <end position="32"/>
    </location>
</feature>
<proteinExistence type="inferred from homology"/>
<evidence type="ECO:0000256" key="1">
    <source>
        <dbReference type="ARBA" id="ARBA00004141"/>
    </source>
</evidence>
<keyword evidence="4 7" id="KW-0812">Transmembrane</keyword>
<dbReference type="InterPro" id="IPR037185">
    <property type="entry name" value="EmrE-like"/>
</dbReference>
<evidence type="ECO:0000256" key="5">
    <source>
        <dbReference type="ARBA" id="ARBA00022989"/>
    </source>
</evidence>
<evidence type="ECO:0000256" key="3">
    <source>
        <dbReference type="ARBA" id="ARBA00022448"/>
    </source>
</evidence>
<protein>
    <recommendedName>
        <fullName evidence="10">EamA domain-containing protein</fullName>
    </recommendedName>
</protein>
<dbReference type="PANTHER" id="PTHR13146">
    <property type="match status" value="1"/>
</dbReference>
<dbReference type="GO" id="GO:0016020">
    <property type="term" value="C:membrane"/>
    <property type="evidence" value="ECO:0007669"/>
    <property type="project" value="UniProtKB-SubCell"/>
</dbReference>
<accession>A0A0B1RUC0</accession>
<dbReference type="Pfam" id="PF06027">
    <property type="entry name" value="SLC35F"/>
    <property type="match status" value="1"/>
</dbReference>
<dbReference type="GO" id="GO:0022857">
    <property type="term" value="F:transmembrane transporter activity"/>
    <property type="evidence" value="ECO:0007669"/>
    <property type="project" value="InterPro"/>
</dbReference>
<reference evidence="8 9" key="1">
    <citation type="submission" date="2014-03" db="EMBL/GenBank/DDBJ databases">
        <title>Draft genome of the hookworm Oesophagostomum dentatum.</title>
        <authorList>
            <person name="Mitreva M."/>
        </authorList>
    </citation>
    <scope>NUCLEOTIDE SEQUENCE [LARGE SCALE GENOMIC DNA]</scope>
    <source>
        <strain evidence="8 9">OD-Hann</strain>
    </source>
</reference>
<sequence length="148" mass="16452">MDAKEPKLHTFNPLIFLLPSICDNVATVMLYVGLNLTTASSYQMLQGALIVCTGLLSILFFKYRIPWFKWFGMLTVIIGLVVVGVTDVVYGDESKHTSSEIMIGNILCVSSQIVVALQLVLEEKYLHQYDVEPLFAVGLEGEFGLCKD</sequence>
<evidence type="ECO:0000256" key="6">
    <source>
        <dbReference type="ARBA" id="ARBA00023136"/>
    </source>
</evidence>
<comment type="similarity">
    <text evidence="2">Belongs to the SLC35F solute transporter family.</text>
</comment>
<dbReference type="Proteomes" id="UP000053660">
    <property type="component" value="Unassembled WGS sequence"/>
</dbReference>
<organism evidence="8 9">
    <name type="scientific">Oesophagostomum dentatum</name>
    <name type="common">Nodular worm</name>
    <dbReference type="NCBI Taxonomy" id="61180"/>
    <lineage>
        <taxon>Eukaryota</taxon>
        <taxon>Metazoa</taxon>
        <taxon>Ecdysozoa</taxon>
        <taxon>Nematoda</taxon>
        <taxon>Chromadorea</taxon>
        <taxon>Rhabditida</taxon>
        <taxon>Rhabditina</taxon>
        <taxon>Rhabditomorpha</taxon>
        <taxon>Strongyloidea</taxon>
        <taxon>Strongylidae</taxon>
        <taxon>Oesophagostomum</taxon>
    </lineage>
</organism>
<dbReference type="PANTHER" id="PTHR13146:SF0">
    <property type="entry name" value="SOLUTE CARRIER FAMILY 35 MEMBER F6"/>
    <property type="match status" value="1"/>
</dbReference>
<feature type="transmembrane region" description="Helical" evidence="7">
    <location>
        <begin position="70"/>
        <end position="90"/>
    </location>
</feature>
<evidence type="ECO:0000256" key="4">
    <source>
        <dbReference type="ARBA" id="ARBA00022692"/>
    </source>
</evidence>
<evidence type="ECO:0000313" key="9">
    <source>
        <dbReference type="Proteomes" id="UP000053660"/>
    </source>
</evidence>
<evidence type="ECO:0008006" key="10">
    <source>
        <dbReference type="Google" id="ProtNLM"/>
    </source>
</evidence>
<feature type="transmembrane region" description="Helical" evidence="7">
    <location>
        <begin position="102"/>
        <end position="121"/>
    </location>
</feature>
<keyword evidence="3" id="KW-0813">Transport</keyword>
<dbReference type="AlphaFoldDB" id="A0A0B1RUC0"/>
<evidence type="ECO:0000256" key="7">
    <source>
        <dbReference type="SAM" id="Phobius"/>
    </source>
</evidence>
<evidence type="ECO:0000313" key="8">
    <source>
        <dbReference type="EMBL" id="KHJ76658.1"/>
    </source>
</evidence>
<keyword evidence="5 7" id="KW-1133">Transmembrane helix</keyword>